<accession>A0A423VM10</accession>
<feature type="region of interest" description="Disordered" evidence="1">
    <location>
        <begin position="236"/>
        <end position="259"/>
    </location>
</feature>
<protein>
    <submittedName>
        <fullName evidence="2">Uncharacterized protein</fullName>
    </submittedName>
</protein>
<feature type="compositionally biased region" description="Gly residues" evidence="1">
    <location>
        <begin position="237"/>
        <end position="259"/>
    </location>
</feature>
<sequence length="259" mass="27228">MQARMNTLRNNETAIPQLSLDGAIVMTTGTIHRPLDIEVRIHLLQATMTTVARDAPLEIQPPPALAVDGDQHRRANHAPKRLLRPTPVMNRTTAHFHLSHPTRGETLTGADHPRDHGGLHLVDENLVLKLTKGIDIKSVGRVGLDAAAVAAVKVAVGTRVPWKQRIPKTIAAGAAAAIMDFAVKKTSFQPKGMVGTMFARQFVEIILANLIVNPVSNKLTGVVQGLPKGGKMAVKDSGGGGGVGRGVGGGGGGGGRGRR</sequence>
<organism evidence="2 3">
    <name type="scientific">Cytospora leucostoma</name>
    <dbReference type="NCBI Taxonomy" id="1230097"/>
    <lineage>
        <taxon>Eukaryota</taxon>
        <taxon>Fungi</taxon>
        <taxon>Dikarya</taxon>
        <taxon>Ascomycota</taxon>
        <taxon>Pezizomycotina</taxon>
        <taxon>Sordariomycetes</taxon>
        <taxon>Sordariomycetidae</taxon>
        <taxon>Diaporthales</taxon>
        <taxon>Cytosporaceae</taxon>
        <taxon>Cytospora</taxon>
    </lineage>
</organism>
<keyword evidence="3" id="KW-1185">Reference proteome</keyword>
<evidence type="ECO:0000256" key="1">
    <source>
        <dbReference type="SAM" id="MobiDB-lite"/>
    </source>
</evidence>
<comment type="caution">
    <text evidence="2">The sequence shown here is derived from an EMBL/GenBank/DDBJ whole genome shotgun (WGS) entry which is preliminary data.</text>
</comment>
<reference evidence="2 3" key="1">
    <citation type="submission" date="2015-09" db="EMBL/GenBank/DDBJ databases">
        <title>Host preference determinants of Valsa canker pathogens revealed by comparative genomics.</title>
        <authorList>
            <person name="Yin Z."/>
            <person name="Huang L."/>
        </authorList>
    </citation>
    <scope>NUCLEOTIDE SEQUENCE [LARGE SCALE GENOMIC DNA]</scope>
    <source>
        <strain evidence="2 3">SXYLt</strain>
    </source>
</reference>
<dbReference type="AlphaFoldDB" id="A0A423VM10"/>
<dbReference type="OrthoDB" id="5243384at2759"/>
<dbReference type="STRING" id="1230097.A0A423VM10"/>
<dbReference type="EMBL" id="LKEB01000087">
    <property type="protein sequence ID" value="ROV92058.1"/>
    <property type="molecule type" value="Genomic_DNA"/>
</dbReference>
<gene>
    <name evidence="2" type="ORF">VPNG_09835</name>
</gene>
<evidence type="ECO:0000313" key="3">
    <source>
        <dbReference type="Proteomes" id="UP000285146"/>
    </source>
</evidence>
<dbReference type="InParanoid" id="A0A423VM10"/>
<dbReference type="Proteomes" id="UP000285146">
    <property type="component" value="Unassembled WGS sequence"/>
</dbReference>
<evidence type="ECO:0000313" key="2">
    <source>
        <dbReference type="EMBL" id="ROV92058.1"/>
    </source>
</evidence>
<name>A0A423VM10_9PEZI</name>
<proteinExistence type="predicted"/>